<name>A0A6A6X5L7_9PLEO</name>
<dbReference type="PANTHER" id="PTHR42080:SF1">
    <property type="entry name" value="SRR1-LIKE DOMAIN-CONTAINING PROTEIN"/>
    <property type="match status" value="1"/>
</dbReference>
<keyword evidence="2" id="KW-1185">Reference proteome</keyword>
<reference evidence="1" key="1">
    <citation type="journal article" date="2020" name="Stud. Mycol.">
        <title>101 Dothideomycetes genomes: a test case for predicting lifestyles and emergence of pathogens.</title>
        <authorList>
            <person name="Haridas S."/>
            <person name="Albert R."/>
            <person name="Binder M."/>
            <person name="Bloem J."/>
            <person name="Labutti K."/>
            <person name="Salamov A."/>
            <person name="Andreopoulos B."/>
            <person name="Baker S."/>
            <person name="Barry K."/>
            <person name="Bills G."/>
            <person name="Bluhm B."/>
            <person name="Cannon C."/>
            <person name="Castanera R."/>
            <person name="Culley D."/>
            <person name="Daum C."/>
            <person name="Ezra D."/>
            <person name="Gonzalez J."/>
            <person name="Henrissat B."/>
            <person name="Kuo A."/>
            <person name="Liang C."/>
            <person name="Lipzen A."/>
            <person name="Lutzoni F."/>
            <person name="Magnuson J."/>
            <person name="Mondo S."/>
            <person name="Nolan M."/>
            <person name="Ohm R."/>
            <person name="Pangilinan J."/>
            <person name="Park H.-J."/>
            <person name="Ramirez L."/>
            <person name="Alfaro M."/>
            <person name="Sun H."/>
            <person name="Tritt A."/>
            <person name="Yoshinaga Y."/>
            <person name="Zwiers L.-H."/>
            <person name="Turgeon B."/>
            <person name="Goodwin S."/>
            <person name="Spatafora J."/>
            <person name="Crous P."/>
            <person name="Grigoriev I."/>
        </authorList>
    </citation>
    <scope>NUCLEOTIDE SEQUENCE</scope>
    <source>
        <strain evidence="1">CBS 109.77</strain>
    </source>
</reference>
<dbReference type="AlphaFoldDB" id="A0A6A6X5L7"/>
<accession>A0A6A6X5L7</accession>
<dbReference type="PANTHER" id="PTHR42080">
    <property type="entry name" value="SRR1 DOMAIN-CONTAINING PROTEIN"/>
    <property type="match status" value="1"/>
</dbReference>
<gene>
    <name evidence="1" type="ORF">K505DRAFT_363844</name>
</gene>
<dbReference type="Proteomes" id="UP000799757">
    <property type="component" value="Unassembled WGS sequence"/>
</dbReference>
<evidence type="ECO:0000313" key="1">
    <source>
        <dbReference type="EMBL" id="KAF2791415.1"/>
    </source>
</evidence>
<organism evidence="1 2">
    <name type="scientific">Melanomma pulvis-pyrius CBS 109.77</name>
    <dbReference type="NCBI Taxonomy" id="1314802"/>
    <lineage>
        <taxon>Eukaryota</taxon>
        <taxon>Fungi</taxon>
        <taxon>Dikarya</taxon>
        <taxon>Ascomycota</taxon>
        <taxon>Pezizomycotina</taxon>
        <taxon>Dothideomycetes</taxon>
        <taxon>Pleosporomycetidae</taxon>
        <taxon>Pleosporales</taxon>
        <taxon>Melanommataceae</taxon>
        <taxon>Melanomma</taxon>
    </lineage>
</organism>
<proteinExistence type="predicted"/>
<dbReference type="OrthoDB" id="5230585at2759"/>
<sequence length="361" mass="41332">MATIPPAEWSEMTAKEKTAWVMTKAKEAGGAFKPKKLQESYILLRRAINLAPWRLPNPAVWSTTDIFGTEILREIDPNNAVLRYRSYQEMARDYNFVPIDWTNNQSQNPACCLGYRNVYHLNDLMFRWETSNAFKDLIACLKKNLEEPSSRLRNVKRIICFEFGCMSNDISCIKHLIAVEIGRVITSYQKANPKHEFYVPVKIIAQDAPYCEYGKKYLEKIHDVAIRINPSGLLSVNENTFVISIGAKTCIRQIVADSTQLRDGPAGMLCDKIQSNGHDHLETTLSTDDPDSENLWEYRSENCDQATFTDNDPFIAQIFSNLELYMKRSTGQPLVQIPEADIVNDLVMWDCGMIPWTDLRL</sequence>
<evidence type="ECO:0000313" key="2">
    <source>
        <dbReference type="Proteomes" id="UP000799757"/>
    </source>
</evidence>
<evidence type="ECO:0008006" key="3">
    <source>
        <dbReference type="Google" id="ProtNLM"/>
    </source>
</evidence>
<dbReference type="EMBL" id="MU002020">
    <property type="protein sequence ID" value="KAF2791415.1"/>
    <property type="molecule type" value="Genomic_DNA"/>
</dbReference>
<protein>
    <recommendedName>
        <fullName evidence="3">SRR1-like domain-containing protein</fullName>
    </recommendedName>
</protein>